<dbReference type="InterPro" id="IPR036086">
    <property type="entry name" value="ParB/Sulfiredoxin_sf"/>
</dbReference>
<protein>
    <submittedName>
        <fullName evidence="1">Uncharacterized protein</fullName>
    </submittedName>
</protein>
<organism evidence="1 2">
    <name type="scientific">Clostridium fungisolvens</name>
    <dbReference type="NCBI Taxonomy" id="1604897"/>
    <lineage>
        <taxon>Bacteria</taxon>
        <taxon>Bacillati</taxon>
        <taxon>Bacillota</taxon>
        <taxon>Clostridia</taxon>
        <taxon>Eubacteriales</taxon>
        <taxon>Clostridiaceae</taxon>
        <taxon>Clostridium</taxon>
    </lineage>
</organism>
<dbReference type="Proteomes" id="UP000580568">
    <property type="component" value="Unassembled WGS sequence"/>
</dbReference>
<accession>A0A6V8SEA7</accession>
<sequence>MSDMTFTVDEAIEFSKHGRIEEWVHLFLNSVGDNVPFSEGLKLEKRYWTGPLLIDLAKLKRCCGPEADMEYFNASEEWEVEIDKFRKLIHNGWKMPPLIVQHEGKELKVNDGNHRLEAMKREDIEKCWVIIWNTHYQDNINDFK</sequence>
<keyword evidence="2" id="KW-1185">Reference proteome</keyword>
<evidence type="ECO:0000313" key="1">
    <source>
        <dbReference type="EMBL" id="GFP75564.1"/>
    </source>
</evidence>
<dbReference type="AlphaFoldDB" id="A0A6V8SEA7"/>
<dbReference type="EMBL" id="BLZR01000001">
    <property type="protein sequence ID" value="GFP75564.1"/>
    <property type="molecule type" value="Genomic_DNA"/>
</dbReference>
<proteinExistence type="predicted"/>
<gene>
    <name evidence="1" type="ORF">bsdtw1_01649</name>
</gene>
<comment type="caution">
    <text evidence="1">The sequence shown here is derived from an EMBL/GenBank/DDBJ whole genome shotgun (WGS) entry which is preliminary data.</text>
</comment>
<dbReference type="RefSeq" id="WP_183277061.1">
    <property type="nucleotide sequence ID" value="NZ_BLZR01000001.1"/>
</dbReference>
<name>A0A6V8SEA7_9CLOT</name>
<dbReference type="SUPFAM" id="SSF110849">
    <property type="entry name" value="ParB/Sulfiredoxin"/>
    <property type="match status" value="1"/>
</dbReference>
<evidence type="ECO:0000313" key="2">
    <source>
        <dbReference type="Proteomes" id="UP000580568"/>
    </source>
</evidence>
<reference evidence="1 2" key="1">
    <citation type="submission" date="2020-07" db="EMBL/GenBank/DDBJ databases">
        <title>A new beta-1,3-glucan-decomposing anaerobic bacterium isolated from anoxic soil subjected to biological soil disinfestation.</title>
        <authorList>
            <person name="Ueki A."/>
            <person name="Tonouchi A."/>
        </authorList>
    </citation>
    <scope>NUCLEOTIDE SEQUENCE [LARGE SCALE GENOMIC DNA]</scope>
    <source>
        <strain evidence="1 2">TW1</strain>
    </source>
</reference>